<evidence type="ECO:0000259" key="2">
    <source>
        <dbReference type="PROSITE" id="PS50994"/>
    </source>
</evidence>
<dbReference type="InterPro" id="IPR036397">
    <property type="entry name" value="RNaseH_sf"/>
</dbReference>
<reference evidence="3" key="1">
    <citation type="submission" date="2021-03" db="EMBL/GenBank/DDBJ databases">
        <title>Antimicrobial resistance genes in bacteria isolated from Japanese honey, and their potential for conferring macrolide and lincosamide resistance in the American foulbrood pathogen Paenibacillus larvae.</title>
        <authorList>
            <person name="Okamoto M."/>
            <person name="Kumagai M."/>
            <person name="Kanamori H."/>
            <person name="Takamatsu D."/>
        </authorList>
    </citation>
    <scope>NUCLEOTIDE SEQUENCE</scope>
    <source>
        <strain evidence="3">J41TS4</strain>
    </source>
</reference>
<dbReference type="GO" id="GO:0015074">
    <property type="term" value="P:DNA integration"/>
    <property type="evidence" value="ECO:0007669"/>
    <property type="project" value="InterPro"/>
</dbReference>
<dbReference type="Gene3D" id="3.30.420.10">
    <property type="entry name" value="Ribonuclease H-like superfamily/Ribonuclease H"/>
    <property type="match status" value="1"/>
</dbReference>
<dbReference type="InterPro" id="IPR012337">
    <property type="entry name" value="RNaseH-like_sf"/>
</dbReference>
<keyword evidence="4" id="KW-1185">Reference proteome</keyword>
<evidence type="ECO:0000256" key="1">
    <source>
        <dbReference type="ARBA" id="ARBA00002286"/>
    </source>
</evidence>
<dbReference type="Pfam" id="PF00665">
    <property type="entry name" value="rve"/>
    <property type="match status" value="1"/>
</dbReference>
<protein>
    <submittedName>
        <fullName evidence="3">Transposase</fullName>
    </submittedName>
</protein>
<name>A0A919Y0Q5_9BACL</name>
<dbReference type="SUPFAM" id="SSF53098">
    <property type="entry name" value="Ribonuclease H-like"/>
    <property type="match status" value="1"/>
</dbReference>
<feature type="domain" description="Integrase catalytic" evidence="2">
    <location>
        <begin position="106"/>
        <end position="270"/>
    </location>
</feature>
<proteinExistence type="predicted"/>
<evidence type="ECO:0000313" key="3">
    <source>
        <dbReference type="EMBL" id="GIO40305.1"/>
    </source>
</evidence>
<dbReference type="NCBIfam" id="NF033516">
    <property type="entry name" value="transpos_IS3"/>
    <property type="match status" value="1"/>
</dbReference>
<dbReference type="Pfam" id="PF13333">
    <property type="entry name" value="rve_2"/>
    <property type="match status" value="1"/>
</dbReference>
<evidence type="ECO:0000313" key="4">
    <source>
        <dbReference type="Proteomes" id="UP000678895"/>
    </source>
</evidence>
<dbReference type="InterPro" id="IPR001584">
    <property type="entry name" value="Integrase_cat-core"/>
</dbReference>
<accession>A0A919Y0Q5</accession>
<organism evidence="3 4">
    <name type="scientific">Paenibacillus apis</name>
    <dbReference type="NCBI Taxonomy" id="1792174"/>
    <lineage>
        <taxon>Bacteria</taxon>
        <taxon>Bacillati</taxon>
        <taxon>Bacillota</taxon>
        <taxon>Bacilli</taxon>
        <taxon>Bacillales</taxon>
        <taxon>Paenibacillaceae</taxon>
        <taxon>Paenibacillus</taxon>
    </lineage>
</organism>
<dbReference type="EMBL" id="BORS01000001">
    <property type="protein sequence ID" value="GIO40305.1"/>
    <property type="molecule type" value="Genomic_DNA"/>
</dbReference>
<sequence length="278" mass="32807">MCKVLQVSRSGFYKWLQSEPSEQERRKAKVLERITYHFHDTEKRYGSPKITRMLWEEGIQISERTVSIYMQELGLRSCVSRKYKVQTTDSDHDLPIAPNVLDQKFATAKPNKVWVADITYIPCREGRLYLASMLDLCTREIVGWRLYDRMTTDLVLDALDAAYNAKQPGKGLIHHSDRGSQYASDEYRKRLQAYKMKPSMSRKGNCYDNACIESFHSILKKELIYCNPRFKTKQQAYNEIYRYIEFFYNRKRIHSAIGYLSPVQFAARFEKKTKKREA</sequence>
<dbReference type="Proteomes" id="UP000678895">
    <property type="component" value="Unassembled WGS sequence"/>
</dbReference>
<dbReference type="AlphaFoldDB" id="A0A919Y0Q5"/>
<dbReference type="InterPro" id="IPR048020">
    <property type="entry name" value="Transpos_IS3"/>
</dbReference>
<dbReference type="InterPro" id="IPR025948">
    <property type="entry name" value="HTH-like_dom"/>
</dbReference>
<comment type="caution">
    <text evidence="3">The sequence shown here is derived from an EMBL/GenBank/DDBJ whole genome shotgun (WGS) entry which is preliminary data.</text>
</comment>
<comment type="function">
    <text evidence="1">Involved in the transposition of the insertion sequence.</text>
</comment>
<dbReference type="PANTHER" id="PTHR46889">
    <property type="entry name" value="TRANSPOSASE INSF FOR INSERTION SEQUENCE IS3B-RELATED"/>
    <property type="match status" value="1"/>
</dbReference>
<dbReference type="PANTHER" id="PTHR46889:SF4">
    <property type="entry name" value="TRANSPOSASE INSO FOR INSERTION SEQUENCE ELEMENT IS911B-RELATED"/>
    <property type="match status" value="1"/>
</dbReference>
<dbReference type="Pfam" id="PF13276">
    <property type="entry name" value="HTH_21"/>
    <property type="match status" value="1"/>
</dbReference>
<gene>
    <name evidence="3" type="ORF">J41TS4_00630</name>
</gene>
<dbReference type="InterPro" id="IPR050900">
    <property type="entry name" value="Transposase_IS3/IS150/IS904"/>
</dbReference>
<dbReference type="PROSITE" id="PS50994">
    <property type="entry name" value="INTEGRASE"/>
    <property type="match status" value="1"/>
</dbReference>
<dbReference type="GO" id="GO:0003676">
    <property type="term" value="F:nucleic acid binding"/>
    <property type="evidence" value="ECO:0007669"/>
    <property type="project" value="InterPro"/>
</dbReference>